<evidence type="ECO:0000313" key="3">
    <source>
        <dbReference type="Proteomes" id="UP000299102"/>
    </source>
</evidence>
<feature type="compositionally biased region" description="Polar residues" evidence="1">
    <location>
        <begin position="73"/>
        <end position="82"/>
    </location>
</feature>
<organism evidence="2 3">
    <name type="scientific">Eumeta variegata</name>
    <name type="common">Bagworm moth</name>
    <name type="synonym">Eumeta japonica</name>
    <dbReference type="NCBI Taxonomy" id="151549"/>
    <lineage>
        <taxon>Eukaryota</taxon>
        <taxon>Metazoa</taxon>
        <taxon>Ecdysozoa</taxon>
        <taxon>Arthropoda</taxon>
        <taxon>Hexapoda</taxon>
        <taxon>Insecta</taxon>
        <taxon>Pterygota</taxon>
        <taxon>Neoptera</taxon>
        <taxon>Endopterygota</taxon>
        <taxon>Lepidoptera</taxon>
        <taxon>Glossata</taxon>
        <taxon>Ditrysia</taxon>
        <taxon>Tineoidea</taxon>
        <taxon>Psychidae</taxon>
        <taxon>Oiketicinae</taxon>
        <taxon>Eumeta</taxon>
    </lineage>
</organism>
<name>A0A4C1V6C7_EUMVA</name>
<accession>A0A4C1V6C7</accession>
<feature type="compositionally biased region" description="Basic and acidic residues" evidence="1">
    <location>
        <begin position="1"/>
        <end position="10"/>
    </location>
</feature>
<keyword evidence="3" id="KW-1185">Reference proteome</keyword>
<comment type="caution">
    <text evidence="2">The sequence shown here is derived from an EMBL/GenBank/DDBJ whole genome shotgun (WGS) entry which is preliminary data.</text>
</comment>
<gene>
    <name evidence="2" type="ORF">EVAR_7451_1</name>
</gene>
<evidence type="ECO:0000313" key="2">
    <source>
        <dbReference type="EMBL" id="GBP34398.1"/>
    </source>
</evidence>
<dbReference type="AlphaFoldDB" id="A0A4C1V6C7"/>
<reference evidence="2 3" key="1">
    <citation type="journal article" date="2019" name="Commun. Biol.">
        <title>The bagworm genome reveals a unique fibroin gene that provides high tensile strength.</title>
        <authorList>
            <person name="Kono N."/>
            <person name="Nakamura H."/>
            <person name="Ohtoshi R."/>
            <person name="Tomita M."/>
            <person name="Numata K."/>
            <person name="Arakawa K."/>
        </authorList>
    </citation>
    <scope>NUCLEOTIDE SEQUENCE [LARGE SCALE GENOMIC DNA]</scope>
</reference>
<dbReference type="EMBL" id="BGZK01000287">
    <property type="protein sequence ID" value="GBP34398.1"/>
    <property type="molecule type" value="Genomic_DNA"/>
</dbReference>
<protein>
    <submittedName>
        <fullName evidence="2">Uncharacterized protein</fullName>
    </submittedName>
</protein>
<sequence length="90" mass="9797">MRVAKLELKKKIISPSDPSTASGRHLGGRAARAKVTLNHDRFDTPPGSRGLFQGTNGDRLPPHRPARAPATLQCRQPTNSPTDSKKFKCP</sequence>
<proteinExistence type="predicted"/>
<feature type="region of interest" description="Disordered" evidence="1">
    <location>
        <begin position="1"/>
        <end position="90"/>
    </location>
</feature>
<dbReference type="Proteomes" id="UP000299102">
    <property type="component" value="Unassembled WGS sequence"/>
</dbReference>
<evidence type="ECO:0000256" key="1">
    <source>
        <dbReference type="SAM" id="MobiDB-lite"/>
    </source>
</evidence>